<keyword evidence="1" id="KW-0472">Membrane</keyword>
<dbReference type="Ensembl" id="ENSEBUT00000013824.1">
    <property type="protein sequence ID" value="ENSEBUP00000013248.1"/>
    <property type="gene ID" value="ENSEBUG00000008375.1"/>
</dbReference>
<accession>A0A8C4QD39</accession>
<keyword evidence="3" id="KW-1185">Reference proteome</keyword>
<organism evidence="2 3">
    <name type="scientific">Eptatretus burgeri</name>
    <name type="common">Inshore hagfish</name>
    <dbReference type="NCBI Taxonomy" id="7764"/>
    <lineage>
        <taxon>Eukaryota</taxon>
        <taxon>Metazoa</taxon>
        <taxon>Chordata</taxon>
        <taxon>Craniata</taxon>
        <taxon>Vertebrata</taxon>
        <taxon>Cyclostomata</taxon>
        <taxon>Myxini</taxon>
        <taxon>Myxiniformes</taxon>
        <taxon>Myxinidae</taxon>
        <taxon>Eptatretinae</taxon>
        <taxon>Eptatretus</taxon>
    </lineage>
</organism>
<evidence type="ECO:0000313" key="3">
    <source>
        <dbReference type="Proteomes" id="UP000694388"/>
    </source>
</evidence>
<evidence type="ECO:0000256" key="1">
    <source>
        <dbReference type="SAM" id="Phobius"/>
    </source>
</evidence>
<dbReference type="Proteomes" id="UP000694388">
    <property type="component" value="Unplaced"/>
</dbReference>
<evidence type="ECO:0000313" key="2">
    <source>
        <dbReference type="Ensembl" id="ENSEBUP00000013248.1"/>
    </source>
</evidence>
<feature type="transmembrane region" description="Helical" evidence="1">
    <location>
        <begin position="175"/>
        <end position="193"/>
    </location>
</feature>
<dbReference type="AlphaFoldDB" id="A0A8C4QD39"/>
<sequence length="194" mass="21910">MRGLDILEGWRVNGLLPSGANGTGSLHNHVLTLLKALVFSHSSPEFLDLARDVYNRFFVAFLHQDQLESSRGCPGKSHGEGKDYEPLSLEKQNGMGVCCCDEIMDIFHSLNDILHGLQLLERVGAEAATAVLQSTIASRVESACCGEYEQPFLSRLEEVYVCIYYLAKTKFLQRYVSQLVWFYLFIFLFLFVCL</sequence>
<proteinExistence type="predicted"/>
<keyword evidence="1" id="KW-1133">Transmembrane helix</keyword>
<protein>
    <submittedName>
        <fullName evidence="2">Uncharacterized protein</fullName>
    </submittedName>
</protein>
<keyword evidence="1" id="KW-0812">Transmembrane</keyword>
<reference evidence="2" key="1">
    <citation type="submission" date="2025-08" db="UniProtKB">
        <authorList>
            <consortium name="Ensembl"/>
        </authorList>
    </citation>
    <scope>IDENTIFICATION</scope>
</reference>
<reference evidence="2" key="2">
    <citation type="submission" date="2025-09" db="UniProtKB">
        <authorList>
            <consortium name="Ensembl"/>
        </authorList>
    </citation>
    <scope>IDENTIFICATION</scope>
</reference>
<name>A0A8C4QD39_EPTBU</name>